<dbReference type="CDD" id="cd01171">
    <property type="entry name" value="YXKO-related"/>
    <property type="match status" value="1"/>
</dbReference>
<evidence type="ECO:0000256" key="4">
    <source>
        <dbReference type="ARBA" id="ARBA00009524"/>
    </source>
</evidence>
<sequence length="515" mass="51412">MRTAYTSDQIRAAEAALMATLPEGTLMERAATGLAATCAGVLGAVYGSRVAVLVGSGDNGGDALYAGARLAARGARVDALLAGSRVHPGGLEALRRAGGRVTDVRPGGAETVGGGAGSTGPAAVTQAAGRLIGAADLVVDGLVGIGGAGALREPYATLARLAGDAPGRVVAVDVPSGVDASSGRVEGEAVRADVTVTFGAWKVGLLVDPGAGHAGRVTFVDIGLGPHLPDPDAAALTDPDVAVLLPRPDAGSDKYRRGVVGIAAGSERYTGAAVLAVGGALRGGVGMVRYAGTTAPVAQVRARWPEAVITTLAPGQGIEEVGRVQAWVLGPGLGTGDEAHAVARSVLASDVPVLVDADGLTLVAEDRTLLRRAAPVLITPHAGELARLLGVPRARIEARRLEHVRRAAVELGVTVLLKGSTTLVAEEDRPVRINLTGSPWLATGGTGDVLAGLAGALLAAGLSGYDAASCAAYLHGIAGQDGPLAAADVAEALPGAVRSVANRPREDGRPARLER</sequence>
<feature type="domain" description="YjeF C-terminal" evidence="20">
    <location>
        <begin position="237"/>
        <end position="500"/>
    </location>
</feature>
<dbReference type="PROSITE" id="PS51385">
    <property type="entry name" value="YJEF_N"/>
    <property type="match status" value="1"/>
</dbReference>
<dbReference type="PIRSF" id="PIRSF017184">
    <property type="entry name" value="Nnr"/>
    <property type="match status" value="1"/>
</dbReference>
<proteinExistence type="inferred from homology"/>
<keyword evidence="5 18" id="KW-0479">Metal-binding</keyword>
<evidence type="ECO:0000256" key="18">
    <source>
        <dbReference type="HAMAP-Rule" id="MF_01966"/>
    </source>
</evidence>
<evidence type="ECO:0000259" key="20">
    <source>
        <dbReference type="PROSITE" id="PS51383"/>
    </source>
</evidence>
<evidence type="ECO:0000256" key="5">
    <source>
        <dbReference type="ARBA" id="ARBA00022723"/>
    </source>
</evidence>
<dbReference type="Gene3D" id="3.40.50.10260">
    <property type="entry name" value="YjeF N-terminal domain"/>
    <property type="match status" value="1"/>
</dbReference>
<comment type="similarity">
    <text evidence="17">Belongs to the NnrD/CARKD family.</text>
</comment>
<dbReference type="InterPro" id="IPR036652">
    <property type="entry name" value="YjeF_N_dom_sf"/>
</dbReference>
<organism evidence="22 23">
    <name type="scientific">Streptosporangium fragile</name>
    <dbReference type="NCBI Taxonomy" id="46186"/>
    <lineage>
        <taxon>Bacteria</taxon>
        <taxon>Bacillati</taxon>
        <taxon>Actinomycetota</taxon>
        <taxon>Actinomycetes</taxon>
        <taxon>Streptosporangiales</taxon>
        <taxon>Streptosporangiaceae</taxon>
        <taxon>Streptosporangium</taxon>
    </lineage>
</organism>
<evidence type="ECO:0000313" key="23">
    <source>
        <dbReference type="Proteomes" id="UP001500831"/>
    </source>
</evidence>
<keyword evidence="7 17" id="KW-0067">ATP-binding</keyword>
<keyword evidence="6 17" id="KW-0547">Nucleotide-binding</keyword>
<dbReference type="InterPro" id="IPR000631">
    <property type="entry name" value="CARKD"/>
</dbReference>
<evidence type="ECO:0000259" key="21">
    <source>
        <dbReference type="PROSITE" id="PS51385"/>
    </source>
</evidence>
<keyword evidence="12 17" id="KW-0456">Lyase</keyword>
<dbReference type="InterPro" id="IPR030677">
    <property type="entry name" value="Nnr"/>
</dbReference>
<reference evidence="23" key="1">
    <citation type="journal article" date="2019" name="Int. J. Syst. Evol. Microbiol.">
        <title>The Global Catalogue of Microorganisms (GCM) 10K type strain sequencing project: providing services to taxonomists for standard genome sequencing and annotation.</title>
        <authorList>
            <consortium name="The Broad Institute Genomics Platform"/>
            <consortium name="The Broad Institute Genome Sequencing Center for Infectious Disease"/>
            <person name="Wu L."/>
            <person name="Ma J."/>
        </authorList>
    </citation>
    <scope>NUCLEOTIDE SEQUENCE [LARGE SCALE GENOMIC DNA]</scope>
    <source>
        <strain evidence="23">JCM 6242</strain>
    </source>
</reference>
<comment type="function">
    <text evidence="14 19">Bifunctional enzyme that catalyzes the epimerization of the S- and R-forms of NAD(P)HX and the dehydration of the S-form of NAD(P)HX at the expense of ADP, which is converted to AMP. This allows the repair of both epimers of NAD(P)HX, a damaged form of NAD(P)H that is a result of enzymatic or heat-dependent hydration.</text>
</comment>
<evidence type="ECO:0000256" key="1">
    <source>
        <dbReference type="ARBA" id="ARBA00000013"/>
    </source>
</evidence>
<dbReference type="SUPFAM" id="SSF64153">
    <property type="entry name" value="YjeF N-terminal domain-like"/>
    <property type="match status" value="1"/>
</dbReference>
<feature type="binding site" evidence="17">
    <location>
        <begin position="418"/>
        <end position="422"/>
    </location>
    <ligand>
        <name>AMP</name>
        <dbReference type="ChEBI" id="CHEBI:456215"/>
    </ligand>
</feature>
<evidence type="ECO:0000256" key="3">
    <source>
        <dbReference type="ARBA" id="ARBA00006001"/>
    </source>
</evidence>
<evidence type="ECO:0000256" key="2">
    <source>
        <dbReference type="ARBA" id="ARBA00000909"/>
    </source>
</evidence>
<comment type="catalytic activity">
    <reaction evidence="15 17 19">
        <text>(6S)-NADHX + ADP = AMP + phosphate + NADH + H(+)</text>
        <dbReference type="Rhea" id="RHEA:32223"/>
        <dbReference type="ChEBI" id="CHEBI:15378"/>
        <dbReference type="ChEBI" id="CHEBI:43474"/>
        <dbReference type="ChEBI" id="CHEBI:57945"/>
        <dbReference type="ChEBI" id="CHEBI:64074"/>
        <dbReference type="ChEBI" id="CHEBI:456215"/>
        <dbReference type="ChEBI" id="CHEBI:456216"/>
        <dbReference type="EC" id="4.2.1.136"/>
    </reaction>
</comment>
<comment type="cofactor">
    <cofactor evidence="18 19">
        <name>K(+)</name>
        <dbReference type="ChEBI" id="CHEBI:29103"/>
    </cofactor>
    <text evidence="18 19">Binds 1 potassium ion per subunit.</text>
</comment>
<name>A0ABN3VUJ9_9ACTN</name>
<dbReference type="RefSeq" id="WP_344970534.1">
    <property type="nucleotide sequence ID" value="NZ_BAAAVI010000014.1"/>
</dbReference>
<dbReference type="HAMAP" id="MF_01966">
    <property type="entry name" value="NADHX_epimerase"/>
    <property type="match status" value="1"/>
</dbReference>
<evidence type="ECO:0000256" key="10">
    <source>
        <dbReference type="ARBA" id="ARBA00023027"/>
    </source>
</evidence>
<protein>
    <recommendedName>
        <fullName evidence="19">Bifunctional NAD(P)H-hydrate repair enzyme</fullName>
    </recommendedName>
    <alternativeName>
        <fullName evidence="19">Nicotinamide nucleotide repair protein</fullName>
    </alternativeName>
    <domain>
        <recommendedName>
            <fullName evidence="19">ADP-dependent (S)-NAD(P)H-hydrate dehydratase</fullName>
            <ecNumber evidence="19">4.2.1.136</ecNumber>
        </recommendedName>
        <alternativeName>
            <fullName evidence="19">ADP-dependent NAD(P)HX dehydratase</fullName>
        </alternativeName>
    </domain>
    <domain>
        <recommendedName>
            <fullName evidence="19">NAD(P)H-hydrate epimerase</fullName>
            <ecNumber evidence="19">5.1.99.6</ecNumber>
        </recommendedName>
    </domain>
</protein>
<feature type="binding site" evidence="17">
    <location>
        <position position="448"/>
    </location>
    <ligand>
        <name>(6S)-NADPHX</name>
        <dbReference type="ChEBI" id="CHEBI:64076"/>
    </ligand>
</feature>
<feature type="binding site" evidence="18">
    <location>
        <begin position="144"/>
        <end position="150"/>
    </location>
    <ligand>
        <name>(6S)-NADPHX</name>
        <dbReference type="ChEBI" id="CHEBI:64076"/>
    </ligand>
</feature>
<feature type="binding site" evidence="18">
    <location>
        <begin position="58"/>
        <end position="62"/>
    </location>
    <ligand>
        <name>(6S)-NADPHX</name>
        <dbReference type="ChEBI" id="CHEBI:64076"/>
    </ligand>
</feature>
<comment type="caution">
    <text evidence="22">The sequence shown here is derived from an EMBL/GenBank/DDBJ whole genome shotgun (WGS) entry which is preliminary data.</text>
</comment>
<dbReference type="Pfam" id="PF03853">
    <property type="entry name" value="YjeF_N"/>
    <property type="match status" value="1"/>
</dbReference>
<keyword evidence="23" id="KW-1185">Reference proteome</keyword>
<evidence type="ECO:0000256" key="15">
    <source>
        <dbReference type="ARBA" id="ARBA00048238"/>
    </source>
</evidence>
<feature type="binding site" evidence="17">
    <location>
        <position position="272"/>
    </location>
    <ligand>
        <name>(6S)-NADPHX</name>
        <dbReference type="ChEBI" id="CHEBI:64076"/>
    </ligand>
</feature>
<dbReference type="Gene3D" id="3.40.1190.20">
    <property type="match status" value="1"/>
</dbReference>
<dbReference type="PANTHER" id="PTHR12592">
    <property type="entry name" value="ATP-DEPENDENT (S)-NAD(P)H-HYDRATE DEHYDRATASE FAMILY MEMBER"/>
    <property type="match status" value="1"/>
</dbReference>
<evidence type="ECO:0000256" key="9">
    <source>
        <dbReference type="ARBA" id="ARBA00022958"/>
    </source>
</evidence>
<feature type="domain" description="YjeF N-terminal" evidence="21">
    <location>
        <begin position="10"/>
        <end position="230"/>
    </location>
</feature>
<dbReference type="EC" id="4.2.1.136" evidence="19"/>
<feature type="binding site" evidence="18">
    <location>
        <position position="173"/>
    </location>
    <ligand>
        <name>(6S)-NADPHX</name>
        <dbReference type="ChEBI" id="CHEBI:64076"/>
    </ligand>
</feature>
<feature type="binding site" evidence="18">
    <location>
        <position position="155"/>
    </location>
    <ligand>
        <name>(6S)-NADPHX</name>
        <dbReference type="ChEBI" id="CHEBI:64076"/>
    </ligand>
</feature>
<keyword evidence="13" id="KW-0511">Multifunctional enzyme</keyword>
<comment type="catalytic activity">
    <reaction evidence="1 18 19">
        <text>(6R)-NADHX = (6S)-NADHX</text>
        <dbReference type="Rhea" id="RHEA:32215"/>
        <dbReference type="ChEBI" id="CHEBI:64074"/>
        <dbReference type="ChEBI" id="CHEBI:64075"/>
        <dbReference type="EC" id="5.1.99.6"/>
    </reaction>
</comment>
<comment type="similarity">
    <text evidence="4 19">In the C-terminal section; belongs to the NnrD/CARKD family.</text>
</comment>
<evidence type="ECO:0000256" key="13">
    <source>
        <dbReference type="ARBA" id="ARBA00023268"/>
    </source>
</evidence>
<comment type="catalytic activity">
    <reaction evidence="16 17 19">
        <text>(6S)-NADPHX + ADP = AMP + phosphate + NADPH + H(+)</text>
        <dbReference type="Rhea" id="RHEA:32235"/>
        <dbReference type="ChEBI" id="CHEBI:15378"/>
        <dbReference type="ChEBI" id="CHEBI:43474"/>
        <dbReference type="ChEBI" id="CHEBI:57783"/>
        <dbReference type="ChEBI" id="CHEBI:64076"/>
        <dbReference type="ChEBI" id="CHEBI:456215"/>
        <dbReference type="ChEBI" id="CHEBI:456216"/>
        <dbReference type="EC" id="4.2.1.136"/>
    </reaction>
</comment>
<dbReference type="EC" id="5.1.99.6" evidence="19"/>
<dbReference type="PROSITE" id="PS51383">
    <property type="entry name" value="YJEF_C_3"/>
    <property type="match status" value="1"/>
</dbReference>
<dbReference type="SUPFAM" id="SSF53613">
    <property type="entry name" value="Ribokinase-like"/>
    <property type="match status" value="1"/>
</dbReference>
<comment type="similarity">
    <text evidence="18">Belongs to the NnrE/AIBP family.</text>
</comment>
<feature type="binding site" evidence="18">
    <location>
        <position position="176"/>
    </location>
    <ligand>
        <name>K(+)</name>
        <dbReference type="ChEBI" id="CHEBI:29103"/>
    </ligand>
</feature>
<dbReference type="HAMAP" id="MF_01965">
    <property type="entry name" value="NADHX_dehydratase"/>
    <property type="match status" value="1"/>
</dbReference>
<keyword evidence="9 18" id="KW-0630">Potassium</keyword>
<feature type="binding site" evidence="17">
    <location>
        <position position="332"/>
    </location>
    <ligand>
        <name>(6S)-NADPHX</name>
        <dbReference type="ChEBI" id="CHEBI:64076"/>
    </ligand>
</feature>
<evidence type="ECO:0000256" key="7">
    <source>
        <dbReference type="ARBA" id="ARBA00022840"/>
    </source>
</evidence>
<dbReference type="Proteomes" id="UP001500831">
    <property type="component" value="Unassembled WGS sequence"/>
</dbReference>
<dbReference type="NCBIfam" id="TIGR00197">
    <property type="entry name" value="yjeF_nterm"/>
    <property type="match status" value="1"/>
</dbReference>
<dbReference type="InterPro" id="IPR004443">
    <property type="entry name" value="YjeF_N_dom"/>
</dbReference>
<keyword evidence="11 18" id="KW-0413">Isomerase</keyword>
<gene>
    <name evidence="18" type="primary">nnrE</name>
    <name evidence="17" type="synonym">nnrD</name>
    <name evidence="22" type="ORF">GCM10010517_23880</name>
</gene>
<evidence type="ECO:0000256" key="11">
    <source>
        <dbReference type="ARBA" id="ARBA00023235"/>
    </source>
</evidence>
<comment type="function">
    <text evidence="18">Catalyzes the epimerization of the S- and R-forms of NAD(P)HX, a damaged form of NAD(P)H that is a result of enzymatic or heat-dependent hydration. This is a prerequisite for the S-specific NAD(P)H-hydrate dehydratase to allow the repair of both epimers of NAD(P)HX.</text>
</comment>
<evidence type="ECO:0000256" key="17">
    <source>
        <dbReference type="HAMAP-Rule" id="MF_01965"/>
    </source>
</evidence>
<evidence type="ECO:0000256" key="12">
    <source>
        <dbReference type="ARBA" id="ARBA00023239"/>
    </source>
</evidence>
<evidence type="ECO:0000313" key="22">
    <source>
        <dbReference type="EMBL" id="GAA2864669.1"/>
    </source>
</evidence>
<dbReference type="NCBIfam" id="TIGR00196">
    <property type="entry name" value="yjeF_cterm"/>
    <property type="match status" value="1"/>
</dbReference>
<comment type="similarity">
    <text evidence="3 19">In the N-terminal section; belongs to the NnrE/AIBP family.</text>
</comment>
<feature type="binding site" evidence="17">
    <location>
        <position position="381"/>
    </location>
    <ligand>
        <name>(6S)-NADPHX</name>
        <dbReference type="ChEBI" id="CHEBI:64076"/>
    </ligand>
</feature>
<evidence type="ECO:0000256" key="6">
    <source>
        <dbReference type="ARBA" id="ARBA00022741"/>
    </source>
</evidence>
<accession>A0ABN3VUJ9</accession>
<evidence type="ECO:0000256" key="16">
    <source>
        <dbReference type="ARBA" id="ARBA00049209"/>
    </source>
</evidence>
<dbReference type="InterPro" id="IPR029056">
    <property type="entry name" value="Ribokinase-like"/>
</dbReference>
<comment type="catalytic activity">
    <reaction evidence="2 18 19">
        <text>(6R)-NADPHX = (6S)-NADPHX</text>
        <dbReference type="Rhea" id="RHEA:32227"/>
        <dbReference type="ChEBI" id="CHEBI:64076"/>
        <dbReference type="ChEBI" id="CHEBI:64077"/>
        <dbReference type="EC" id="5.1.99.6"/>
    </reaction>
</comment>
<comment type="subunit">
    <text evidence="17">Homotetramer.</text>
</comment>
<comment type="function">
    <text evidence="17">Catalyzes the dehydration of the S-form of NAD(P)HX at the expense of ADP, which is converted to AMP. Together with NAD(P)HX epimerase, which catalyzes the epimerization of the S- and R-forms, the enzyme allows the repair of both epimers of NAD(P)HX, a damaged form of NAD(P)H that is a result of enzymatic or heat-dependent hydration.</text>
</comment>
<feature type="binding site" evidence="18">
    <location>
        <position position="140"/>
    </location>
    <ligand>
        <name>K(+)</name>
        <dbReference type="ChEBI" id="CHEBI:29103"/>
    </ligand>
</feature>
<dbReference type="PANTHER" id="PTHR12592:SF0">
    <property type="entry name" value="ATP-DEPENDENT (S)-NAD(P)H-HYDRATE DEHYDRATASE"/>
    <property type="match status" value="1"/>
</dbReference>
<comment type="cofactor">
    <cofactor evidence="17">
        <name>Mg(2+)</name>
        <dbReference type="ChEBI" id="CHEBI:18420"/>
    </cofactor>
</comment>
<evidence type="ECO:0000256" key="19">
    <source>
        <dbReference type="PIRNR" id="PIRNR017184"/>
    </source>
</evidence>
<evidence type="ECO:0000256" key="14">
    <source>
        <dbReference type="ARBA" id="ARBA00025153"/>
    </source>
</evidence>
<dbReference type="Pfam" id="PF01256">
    <property type="entry name" value="Carb_kinase"/>
    <property type="match status" value="1"/>
</dbReference>
<feature type="binding site" evidence="17">
    <location>
        <position position="447"/>
    </location>
    <ligand>
        <name>AMP</name>
        <dbReference type="ChEBI" id="CHEBI:456215"/>
    </ligand>
</feature>
<keyword evidence="8 17" id="KW-0521">NADP</keyword>
<evidence type="ECO:0000256" key="8">
    <source>
        <dbReference type="ARBA" id="ARBA00022857"/>
    </source>
</evidence>
<keyword evidence="10 17" id="KW-0520">NAD</keyword>
<feature type="binding site" evidence="18">
    <location>
        <position position="59"/>
    </location>
    <ligand>
        <name>K(+)</name>
        <dbReference type="ChEBI" id="CHEBI:29103"/>
    </ligand>
</feature>
<dbReference type="EMBL" id="BAAAVI010000014">
    <property type="protein sequence ID" value="GAA2864669.1"/>
    <property type="molecule type" value="Genomic_DNA"/>
</dbReference>